<name>A0A9P7J734_9AGAM</name>
<organism evidence="1 2">
    <name type="scientific">Suillus subaureus</name>
    <dbReference type="NCBI Taxonomy" id="48587"/>
    <lineage>
        <taxon>Eukaryota</taxon>
        <taxon>Fungi</taxon>
        <taxon>Dikarya</taxon>
        <taxon>Basidiomycota</taxon>
        <taxon>Agaricomycotina</taxon>
        <taxon>Agaricomycetes</taxon>
        <taxon>Agaricomycetidae</taxon>
        <taxon>Boletales</taxon>
        <taxon>Suillineae</taxon>
        <taxon>Suillaceae</taxon>
        <taxon>Suillus</taxon>
    </lineage>
</organism>
<dbReference type="Proteomes" id="UP000807769">
    <property type="component" value="Unassembled WGS sequence"/>
</dbReference>
<reference evidence="1" key="1">
    <citation type="journal article" date="2020" name="New Phytol.">
        <title>Comparative genomics reveals dynamic genome evolution in host specialist ectomycorrhizal fungi.</title>
        <authorList>
            <person name="Lofgren L.A."/>
            <person name="Nguyen N.H."/>
            <person name="Vilgalys R."/>
            <person name="Ruytinx J."/>
            <person name="Liao H.L."/>
            <person name="Branco S."/>
            <person name="Kuo A."/>
            <person name="LaButti K."/>
            <person name="Lipzen A."/>
            <person name="Andreopoulos W."/>
            <person name="Pangilinan J."/>
            <person name="Riley R."/>
            <person name="Hundley H."/>
            <person name="Na H."/>
            <person name="Barry K."/>
            <person name="Grigoriev I.V."/>
            <person name="Stajich J.E."/>
            <person name="Kennedy P.G."/>
        </authorList>
    </citation>
    <scope>NUCLEOTIDE SEQUENCE</scope>
    <source>
        <strain evidence="1">MN1</strain>
    </source>
</reference>
<accession>A0A9P7J734</accession>
<dbReference type="RefSeq" id="XP_041187574.1">
    <property type="nucleotide sequence ID" value="XM_041333497.1"/>
</dbReference>
<evidence type="ECO:0000313" key="1">
    <source>
        <dbReference type="EMBL" id="KAG1805998.1"/>
    </source>
</evidence>
<dbReference type="GeneID" id="64627514"/>
<dbReference type="AlphaFoldDB" id="A0A9P7J734"/>
<protein>
    <submittedName>
        <fullName evidence="1">Uncharacterized protein</fullName>
    </submittedName>
</protein>
<proteinExistence type="predicted"/>
<gene>
    <name evidence="1" type="ORF">BJ212DRAFT_1303849</name>
</gene>
<keyword evidence="2" id="KW-1185">Reference proteome</keyword>
<sequence>MCEQATQKSRGCIYLGSVENKDDFLCLVCFRMGDRKDQPLQYAYISFGRRKKVKMNWPMAIVNLNFESMKDNYLATMVKVELEDHYHLHPHNLFTQTLHMHGAAHASESRKLADSLEFMHGNTSHRFPPNTFIVVDTHSDEFTGMLQHTGGNNMTITKIVEAYLGTEFLKCMGEASDAARSHHSILTTAKSMKLWCNLTTKARGGWRGLLLVSCGPAIRVSHHFESVLKLVKSDQFKVMVVFGGSGTLPSMVSHTVYSFIVEAGVFGQTDPWSAICHMLTSNNDVLDYTMAVVVYVTTVNGS</sequence>
<dbReference type="OrthoDB" id="2633096at2759"/>
<evidence type="ECO:0000313" key="2">
    <source>
        <dbReference type="Proteomes" id="UP000807769"/>
    </source>
</evidence>
<comment type="caution">
    <text evidence="1">The sequence shown here is derived from an EMBL/GenBank/DDBJ whole genome shotgun (WGS) entry which is preliminary data.</text>
</comment>
<dbReference type="EMBL" id="JABBWG010000049">
    <property type="protein sequence ID" value="KAG1805998.1"/>
    <property type="molecule type" value="Genomic_DNA"/>
</dbReference>